<dbReference type="AlphaFoldDB" id="A0A0F8X0E9"/>
<comment type="caution">
    <text evidence="6">The sequence shown here is derived from an EMBL/GenBank/DDBJ whole genome shotgun (WGS) entry which is preliminary data.</text>
</comment>
<dbReference type="EMBL" id="LAZR01061921">
    <property type="protein sequence ID" value="KKK62587.1"/>
    <property type="molecule type" value="Genomic_DNA"/>
</dbReference>
<accession>A0A0F8X0E9</accession>
<keyword evidence="4" id="KW-0408">Iron</keyword>
<evidence type="ECO:0000256" key="5">
    <source>
        <dbReference type="ARBA" id="ARBA00023014"/>
    </source>
</evidence>
<proteinExistence type="predicted"/>
<protein>
    <recommendedName>
        <fullName evidence="7">Radical SAM core domain-containing protein</fullName>
    </recommendedName>
</protein>
<name>A0A0F8X0E9_9ZZZZ</name>
<evidence type="ECO:0000256" key="1">
    <source>
        <dbReference type="ARBA" id="ARBA00001966"/>
    </source>
</evidence>
<evidence type="ECO:0000256" key="3">
    <source>
        <dbReference type="ARBA" id="ARBA00022723"/>
    </source>
</evidence>
<dbReference type="InterPro" id="IPR007197">
    <property type="entry name" value="rSAM"/>
</dbReference>
<dbReference type="GO" id="GO:0003824">
    <property type="term" value="F:catalytic activity"/>
    <property type="evidence" value="ECO:0007669"/>
    <property type="project" value="InterPro"/>
</dbReference>
<dbReference type="PANTHER" id="PTHR43409">
    <property type="entry name" value="ANAEROBIC MAGNESIUM-PROTOPORPHYRIN IX MONOMETHYL ESTER CYCLASE-RELATED"/>
    <property type="match status" value="1"/>
</dbReference>
<evidence type="ECO:0000256" key="2">
    <source>
        <dbReference type="ARBA" id="ARBA00022691"/>
    </source>
</evidence>
<gene>
    <name evidence="6" type="ORF">LCGC14_3002850</name>
</gene>
<comment type="cofactor">
    <cofactor evidence="1">
        <name>[4Fe-4S] cluster</name>
        <dbReference type="ChEBI" id="CHEBI:49883"/>
    </cofactor>
</comment>
<dbReference type="PANTHER" id="PTHR43409:SF7">
    <property type="entry name" value="BLL1977 PROTEIN"/>
    <property type="match status" value="1"/>
</dbReference>
<dbReference type="SFLD" id="SFLDG01082">
    <property type="entry name" value="B12-binding_domain_containing"/>
    <property type="match status" value="1"/>
</dbReference>
<evidence type="ECO:0008006" key="7">
    <source>
        <dbReference type="Google" id="ProtNLM"/>
    </source>
</evidence>
<dbReference type="SUPFAM" id="SSF102114">
    <property type="entry name" value="Radical SAM enzymes"/>
    <property type="match status" value="1"/>
</dbReference>
<dbReference type="Gene3D" id="3.80.30.20">
    <property type="entry name" value="tm_1862 like domain"/>
    <property type="match status" value="1"/>
</dbReference>
<sequence>MILINPKSNNSSPNRAIEPPIWCAMLAQKGDGIVDLEVMDISEYVRWGKVLIVAMGSNPSASSTPKMGEVAKLKLQFPKAKITGLHPMATGEATYQIPTPQELCEIKPRWNLIDFSKYRAHNWHCMDGRDRSNYGVVYSSFGCPFNCYYCNISSLYSGITYRNPQDVVDEIGDLYETHHVRNLKVCDELFVLNPSHVNKVCDLLIERNYDLNIWAYARADTVT</sequence>
<reference evidence="6" key="1">
    <citation type="journal article" date="2015" name="Nature">
        <title>Complex archaea that bridge the gap between prokaryotes and eukaryotes.</title>
        <authorList>
            <person name="Spang A."/>
            <person name="Saw J.H."/>
            <person name="Jorgensen S.L."/>
            <person name="Zaremba-Niedzwiedzka K."/>
            <person name="Martijn J."/>
            <person name="Lind A.E."/>
            <person name="van Eijk R."/>
            <person name="Schleper C."/>
            <person name="Guy L."/>
            <person name="Ettema T.J."/>
        </authorList>
    </citation>
    <scope>NUCLEOTIDE SEQUENCE</scope>
</reference>
<dbReference type="GO" id="GO:0046872">
    <property type="term" value="F:metal ion binding"/>
    <property type="evidence" value="ECO:0007669"/>
    <property type="project" value="UniProtKB-KW"/>
</dbReference>
<evidence type="ECO:0000313" key="6">
    <source>
        <dbReference type="EMBL" id="KKK62587.1"/>
    </source>
</evidence>
<dbReference type="SFLD" id="SFLDS00029">
    <property type="entry name" value="Radical_SAM"/>
    <property type="match status" value="1"/>
</dbReference>
<dbReference type="InterPro" id="IPR023404">
    <property type="entry name" value="rSAM_horseshoe"/>
</dbReference>
<keyword evidence="5" id="KW-0411">Iron-sulfur</keyword>
<dbReference type="InterPro" id="IPR058240">
    <property type="entry name" value="rSAM_sf"/>
</dbReference>
<feature type="non-terminal residue" evidence="6">
    <location>
        <position position="223"/>
    </location>
</feature>
<keyword evidence="3" id="KW-0479">Metal-binding</keyword>
<evidence type="ECO:0000256" key="4">
    <source>
        <dbReference type="ARBA" id="ARBA00023004"/>
    </source>
</evidence>
<dbReference type="InterPro" id="IPR051198">
    <property type="entry name" value="BchE-like"/>
</dbReference>
<keyword evidence="2" id="KW-0949">S-adenosyl-L-methionine</keyword>
<organism evidence="6">
    <name type="scientific">marine sediment metagenome</name>
    <dbReference type="NCBI Taxonomy" id="412755"/>
    <lineage>
        <taxon>unclassified sequences</taxon>
        <taxon>metagenomes</taxon>
        <taxon>ecological metagenomes</taxon>
    </lineage>
</organism>
<dbReference type="GO" id="GO:0051536">
    <property type="term" value="F:iron-sulfur cluster binding"/>
    <property type="evidence" value="ECO:0007669"/>
    <property type="project" value="UniProtKB-KW"/>
</dbReference>